<dbReference type="EMBL" id="PUHW01000030">
    <property type="protein sequence ID" value="KAG0690477.1"/>
    <property type="molecule type" value="Genomic_DNA"/>
</dbReference>
<keyword evidence="4 5" id="KW-0206">Cytoskeleton</keyword>
<gene>
    <name evidence="8" type="primary">SPC98</name>
    <name evidence="8" type="ORF">C6P40_002722</name>
</gene>
<reference evidence="8" key="1">
    <citation type="submission" date="2020-11" db="EMBL/GenBank/DDBJ databases">
        <title>Kefir isolates.</title>
        <authorList>
            <person name="Marcisauskas S."/>
            <person name="Kim Y."/>
            <person name="Blasche S."/>
        </authorList>
    </citation>
    <scope>NUCLEOTIDE SEQUENCE</scope>
    <source>
        <strain evidence="8">Olga-1</strain>
    </source>
</reference>
<evidence type="ECO:0000313" key="8">
    <source>
        <dbReference type="EMBL" id="KAG0690477.1"/>
    </source>
</evidence>
<dbReference type="GO" id="GO:0031122">
    <property type="term" value="P:cytoplasmic microtubule organization"/>
    <property type="evidence" value="ECO:0007669"/>
    <property type="project" value="TreeGrafter"/>
</dbReference>
<proteinExistence type="inferred from homology"/>
<comment type="subcellular location">
    <subcellularLocation>
        <location evidence="5">Cytoplasm</location>
        <location evidence="5">Cytoskeleton</location>
        <location evidence="5">Microtubule organizing center</location>
    </subcellularLocation>
</comment>
<evidence type="ECO:0000256" key="2">
    <source>
        <dbReference type="ARBA" id="ARBA00022490"/>
    </source>
</evidence>
<comment type="caution">
    <text evidence="8">The sequence shown here is derived from an EMBL/GenBank/DDBJ whole genome shotgun (WGS) entry which is preliminary data.</text>
</comment>
<dbReference type="GO" id="GO:0051321">
    <property type="term" value="P:meiotic cell cycle"/>
    <property type="evidence" value="ECO:0007669"/>
    <property type="project" value="TreeGrafter"/>
</dbReference>
<dbReference type="GO" id="GO:0051011">
    <property type="term" value="F:microtubule minus-end binding"/>
    <property type="evidence" value="ECO:0007669"/>
    <property type="project" value="TreeGrafter"/>
</dbReference>
<accession>A0A9P6WNR5</accession>
<dbReference type="InterPro" id="IPR007259">
    <property type="entry name" value="GCP"/>
</dbReference>
<evidence type="ECO:0000259" key="7">
    <source>
        <dbReference type="Pfam" id="PF17681"/>
    </source>
</evidence>
<dbReference type="InterPro" id="IPR041470">
    <property type="entry name" value="GCP_N"/>
</dbReference>
<evidence type="ECO:0000256" key="5">
    <source>
        <dbReference type="RuleBase" id="RU363050"/>
    </source>
</evidence>
<feature type="domain" description="Gamma tubulin complex component C-terminal" evidence="6">
    <location>
        <begin position="326"/>
        <end position="632"/>
    </location>
</feature>
<dbReference type="GO" id="GO:0000278">
    <property type="term" value="P:mitotic cell cycle"/>
    <property type="evidence" value="ECO:0007669"/>
    <property type="project" value="TreeGrafter"/>
</dbReference>
<evidence type="ECO:0000256" key="4">
    <source>
        <dbReference type="ARBA" id="ARBA00023212"/>
    </source>
</evidence>
<dbReference type="AlphaFoldDB" id="A0A9P6WNR5"/>
<protein>
    <recommendedName>
        <fullName evidence="5">Spindle pole body component</fullName>
    </recommendedName>
</protein>
<evidence type="ECO:0000256" key="1">
    <source>
        <dbReference type="ARBA" id="ARBA00010337"/>
    </source>
</evidence>
<evidence type="ECO:0000259" key="6">
    <source>
        <dbReference type="Pfam" id="PF04130"/>
    </source>
</evidence>
<keyword evidence="3 5" id="KW-0493">Microtubule</keyword>
<dbReference type="InterPro" id="IPR040457">
    <property type="entry name" value="GCP_C"/>
</dbReference>
<dbReference type="OrthoDB" id="5860513at2759"/>
<keyword evidence="2 5" id="KW-0963">Cytoplasm</keyword>
<keyword evidence="9" id="KW-1185">Reference proteome</keyword>
<dbReference type="Pfam" id="PF17681">
    <property type="entry name" value="GCP_N_terminal"/>
    <property type="match status" value="1"/>
</dbReference>
<dbReference type="GO" id="GO:0007020">
    <property type="term" value="P:microtubule nucleation"/>
    <property type="evidence" value="ECO:0007669"/>
    <property type="project" value="InterPro"/>
</dbReference>
<dbReference type="GO" id="GO:0005874">
    <property type="term" value="C:microtubule"/>
    <property type="evidence" value="ECO:0007669"/>
    <property type="project" value="UniProtKB-KW"/>
</dbReference>
<dbReference type="GO" id="GO:0051225">
    <property type="term" value="P:spindle assembly"/>
    <property type="evidence" value="ECO:0007669"/>
    <property type="project" value="TreeGrafter"/>
</dbReference>
<organism evidence="8 9">
    <name type="scientific">Pichia californica</name>
    <dbReference type="NCBI Taxonomy" id="460514"/>
    <lineage>
        <taxon>Eukaryota</taxon>
        <taxon>Fungi</taxon>
        <taxon>Dikarya</taxon>
        <taxon>Ascomycota</taxon>
        <taxon>Saccharomycotina</taxon>
        <taxon>Pichiomycetes</taxon>
        <taxon>Pichiales</taxon>
        <taxon>Pichiaceae</taxon>
        <taxon>Pichia</taxon>
    </lineage>
</organism>
<dbReference type="InterPro" id="IPR042241">
    <property type="entry name" value="GCP_C_sf"/>
</dbReference>
<evidence type="ECO:0000313" key="9">
    <source>
        <dbReference type="Proteomes" id="UP000697127"/>
    </source>
</evidence>
<dbReference type="GO" id="GO:0043015">
    <property type="term" value="F:gamma-tubulin binding"/>
    <property type="evidence" value="ECO:0007669"/>
    <property type="project" value="InterPro"/>
</dbReference>
<dbReference type="Pfam" id="PF04130">
    <property type="entry name" value="GCP_C_terminal"/>
    <property type="match status" value="1"/>
</dbReference>
<comment type="similarity">
    <text evidence="1 5">Belongs to the TUBGCP family.</text>
</comment>
<evidence type="ECO:0000256" key="3">
    <source>
        <dbReference type="ARBA" id="ARBA00022701"/>
    </source>
</evidence>
<name>A0A9P6WNR5_9ASCO</name>
<dbReference type="PANTHER" id="PTHR19302">
    <property type="entry name" value="GAMMA TUBULIN COMPLEX PROTEIN"/>
    <property type="match status" value="1"/>
</dbReference>
<dbReference type="GO" id="GO:0000930">
    <property type="term" value="C:gamma-tubulin complex"/>
    <property type="evidence" value="ECO:0007669"/>
    <property type="project" value="TreeGrafter"/>
</dbReference>
<dbReference type="PANTHER" id="PTHR19302:SF33">
    <property type="entry name" value="GAMMA-TUBULIN COMPLEX COMPONENT 5"/>
    <property type="match status" value="1"/>
</dbReference>
<dbReference type="Gene3D" id="1.20.120.1900">
    <property type="entry name" value="Gamma-tubulin complex, C-terminal domain"/>
    <property type="match status" value="1"/>
</dbReference>
<dbReference type="GO" id="GO:0005816">
    <property type="term" value="C:spindle pole body"/>
    <property type="evidence" value="ECO:0007669"/>
    <property type="project" value="UniProtKB-ARBA"/>
</dbReference>
<feature type="domain" description="Gamma tubulin complex component protein N-terminal" evidence="7">
    <location>
        <begin position="30"/>
        <end position="319"/>
    </location>
</feature>
<sequence>MSLAAALTRYEHEQQKQHNLSALVSESTIVSDLKYLLLGTGSSSFRFSSDKSSSSSLRVEITLDTDSLLPNQIGYLKDFIQLALIIKKLSIISSNNTNINNNQQVNRSSLIAFHSCISESLLNFQCFLNDLYNNNNNNNINHLSSLKYHLDDWFVSFRHIYWLHLKSLSLKPYDFLSLLYQYTLFGDSVIKNLSLKYFNSCFNPYYNIIFNWSLLGILNENDSLNESFFIKLNENKNDFSFILNYIPSFINQNIAFKIYHIGKSINYLKHHLNDKLWCNNFYSQQQYQHLDIINDENNNKIILNLYNIIITHLNSLLLKDYKSEISNLNNFLLLNQGDLIHSIISTGSLILNQPSENLSSNQLITLLQDSIDSTSISKNYSFKIYNRLDARLLNLNLNSNSSLGWDLFTLDFKIIDSINYLISSTYKEYLKIFNFLFKILKLKYQLSESWKKSRLLTINKLKLNSKSKINLNLKIKSHQRKFELIRHQFTSFIDSIYFYISNEILLINYNNFEKKFKSNFDKLYNLENNKLLPFNLKKDSLFNLDDLKLIHDNYIYSISKSELFYNFDNSKIPINRILYQLILIIDKFIQLQSEFQSTLIDLLKIEELKILDSNSELDQYKSFLFDKINKIFGKLGTIIVDPYENDLTLFIRLLKSTNNESLKCLGQILEN</sequence>
<dbReference type="GO" id="GO:0000922">
    <property type="term" value="C:spindle pole"/>
    <property type="evidence" value="ECO:0007669"/>
    <property type="project" value="InterPro"/>
</dbReference>
<dbReference type="Proteomes" id="UP000697127">
    <property type="component" value="Unassembled WGS sequence"/>
</dbReference>